<dbReference type="Proteomes" id="UP000031847">
    <property type="component" value="Unassembled WGS sequence"/>
</dbReference>
<reference evidence="4 5" key="1">
    <citation type="submission" date="2015-01" db="EMBL/GenBank/DDBJ databases">
        <title>Lactococcus lactis subsp.lactis JCM 5805 whole genome shotgun sequence.</title>
        <authorList>
            <person name="Fujii T."/>
            <person name="Tomita Y."/>
            <person name="Ikushima S."/>
            <person name="Fujiwara D."/>
        </authorList>
    </citation>
    <scope>NUCLEOTIDE SEQUENCE [LARGE SCALE GENOMIC DNA]</scope>
    <source>
        <strain evidence="4 5">JCM 5805</strain>
    </source>
</reference>
<dbReference type="EMBL" id="BBSI01000005">
    <property type="protein sequence ID" value="GAM78991.1"/>
    <property type="molecule type" value="Genomic_DNA"/>
</dbReference>
<dbReference type="GO" id="GO:0046417">
    <property type="term" value="P:chorismate metabolic process"/>
    <property type="evidence" value="ECO:0007669"/>
    <property type="project" value="InterPro"/>
</dbReference>
<dbReference type="InterPro" id="IPR051331">
    <property type="entry name" value="Chorismate_mutase-related"/>
</dbReference>
<dbReference type="InterPro" id="IPR036263">
    <property type="entry name" value="Chorismate_II_sf"/>
</dbReference>
<dbReference type="SUPFAM" id="SSF48600">
    <property type="entry name" value="Chorismate mutase II"/>
    <property type="match status" value="1"/>
</dbReference>
<dbReference type="GO" id="GO:0009697">
    <property type="term" value="P:salicylic acid biosynthetic process"/>
    <property type="evidence" value="ECO:0007669"/>
    <property type="project" value="TreeGrafter"/>
</dbReference>
<organism evidence="4 5">
    <name type="scientific">Lactococcus lactis subsp. lactis</name>
    <name type="common">Streptococcus lactis</name>
    <dbReference type="NCBI Taxonomy" id="1360"/>
    <lineage>
        <taxon>Bacteria</taxon>
        <taxon>Bacillati</taxon>
        <taxon>Bacillota</taxon>
        <taxon>Bacilli</taxon>
        <taxon>Lactobacillales</taxon>
        <taxon>Streptococcaceae</taxon>
        <taxon>Lactococcus</taxon>
    </lineage>
</organism>
<evidence type="ECO:0000259" key="3">
    <source>
        <dbReference type="PROSITE" id="PS51168"/>
    </source>
</evidence>
<dbReference type="Pfam" id="PF01817">
    <property type="entry name" value="CM_2"/>
    <property type="match status" value="1"/>
</dbReference>
<dbReference type="AlphaFoldDB" id="A0A0B8QKD9"/>
<dbReference type="InterPro" id="IPR002701">
    <property type="entry name" value="CM_II_prokaryot"/>
</dbReference>
<dbReference type="InterPro" id="IPR011279">
    <property type="entry name" value="Chorismate_mutase_GmP"/>
</dbReference>
<dbReference type="GO" id="GO:0004106">
    <property type="term" value="F:chorismate mutase activity"/>
    <property type="evidence" value="ECO:0007669"/>
    <property type="project" value="InterPro"/>
</dbReference>
<keyword evidence="1" id="KW-0413">Isomerase</keyword>
<dbReference type="Gene3D" id="1.20.59.10">
    <property type="entry name" value="Chorismate mutase"/>
    <property type="match status" value="1"/>
</dbReference>
<evidence type="ECO:0000313" key="5">
    <source>
        <dbReference type="Proteomes" id="UP000031847"/>
    </source>
</evidence>
<proteinExistence type="predicted"/>
<dbReference type="InterPro" id="IPR036979">
    <property type="entry name" value="CM_dom_sf"/>
</dbReference>
<dbReference type="PANTHER" id="PTHR38041">
    <property type="entry name" value="CHORISMATE MUTASE"/>
    <property type="match status" value="1"/>
</dbReference>
<feature type="coiled-coil region" evidence="2">
    <location>
        <begin position="132"/>
        <end position="159"/>
    </location>
</feature>
<dbReference type="PANTHER" id="PTHR38041:SF1">
    <property type="entry name" value="CHORISMATE MUTASE"/>
    <property type="match status" value="1"/>
</dbReference>
<accession>A0A0B8QKD9</accession>
<evidence type="ECO:0000313" key="4">
    <source>
        <dbReference type="EMBL" id="GAM78991.1"/>
    </source>
</evidence>
<dbReference type="NCBIfam" id="TIGR01805">
    <property type="entry name" value="CM_mono_grmpos"/>
    <property type="match status" value="1"/>
</dbReference>
<evidence type="ECO:0000256" key="2">
    <source>
        <dbReference type="SAM" id="Coils"/>
    </source>
</evidence>
<evidence type="ECO:0000256" key="1">
    <source>
        <dbReference type="ARBA" id="ARBA00023235"/>
    </source>
</evidence>
<dbReference type="SMART" id="SM00830">
    <property type="entry name" value="CM_2"/>
    <property type="match status" value="1"/>
</dbReference>
<comment type="caution">
    <text evidence="4">The sequence shown here is derived from an EMBL/GenBank/DDBJ whole genome shotgun (WGS) entry which is preliminary data.</text>
</comment>
<feature type="domain" description="Chorismate mutase" evidence="3">
    <location>
        <begin position="133"/>
        <end position="223"/>
    </location>
</feature>
<gene>
    <name evidence="4" type="ORF">JCM5805K_0095</name>
</gene>
<name>A0A0B8QKD9_LACLL</name>
<sequence length="225" mass="26030">MTSCSSNCQKGNTLKRERADEKVKSYTFLICTLKAPFSVASSYGVLPAFSPCWLRSSPFVRCFSNADKMDTCGMDNVVKQSRYLITSLRYVAKATSRAALTRRKIIVPLSSVIMRERSQQHETLFRVTGYDIIKTMNKLEELRNNIDHVDQEIVQLLEKRMTIVQEISQEKQAQKITILDNSREQAVLDLARQNIKNSAYQETIINTFKDIMKNSRLYQRENREQ</sequence>
<keyword evidence="2" id="KW-0175">Coiled coil</keyword>
<dbReference type="PROSITE" id="PS51168">
    <property type="entry name" value="CHORISMATE_MUT_2"/>
    <property type="match status" value="1"/>
</dbReference>
<protein>
    <submittedName>
        <fullName evidence="4">Chorismate mutase</fullName>
    </submittedName>
</protein>